<name>A0A699RY98_TANCI</name>
<feature type="compositionally biased region" description="Low complexity" evidence="1">
    <location>
        <begin position="78"/>
        <end position="89"/>
    </location>
</feature>
<dbReference type="AlphaFoldDB" id="A0A699RY98"/>
<evidence type="ECO:0000313" key="2">
    <source>
        <dbReference type="EMBL" id="GFC90112.1"/>
    </source>
</evidence>
<evidence type="ECO:0000256" key="1">
    <source>
        <dbReference type="SAM" id="MobiDB-lite"/>
    </source>
</evidence>
<feature type="region of interest" description="Disordered" evidence="1">
    <location>
        <begin position="68"/>
        <end position="102"/>
    </location>
</feature>
<organism evidence="2">
    <name type="scientific">Tanacetum cinerariifolium</name>
    <name type="common">Dalmatian daisy</name>
    <name type="synonym">Chrysanthemum cinerariifolium</name>
    <dbReference type="NCBI Taxonomy" id="118510"/>
    <lineage>
        <taxon>Eukaryota</taxon>
        <taxon>Viridiplantae</taxon>
        <taxon>Streptophyta</taxon>
        <taxon>Embryophyta</taxon>
        <taxon>Tracheophyta</taxon>
        <taxon>Spermatophyta</taxon>
        <taxon>Magnoliopsida</taxon>
        <taxon>eudicotyledons</taxon>
        <taxon>Gunneridae</taxon>
        <taxon>Pentapetalae</taxon>
        <taxon>asterids</taxon>
        <taxon>campanulids</taxon>
        <taxon>Asterales</taxon>
        <taxon>Asteraceae</taxon>
        <taxon>Asteroideae</taxon>
        <taxon>Anthemideae</taxon>
        <taxon>Anthemidinae</taxon>
        <taxon>Tanacetum</taxon>
    </lineage>
</organism>
<proteinExistence type="predicted"/>
<accession>A0A699RY98</accession>
<reference evidence="2" key="1">
    <citation type="journal article" date="2019" name="Sci. Rep.">
        <title>Draft genome of Tanacetum cinerariifolium, the natural source of mosquito coil.</title>
        <authorList>
            <person name="Yamashiro T."/>
            <person name="Shiraishi A."/>
            <person name="Satake H."/>
            <person name="Nakayama K."/>
        </authorList>
    </citation>
    <scope>NUCLEOTIDE SEQUENCE</scope>
</reference>
<gene>
    <name evidence="2" type="ORF">Tci_862082</name>
</gene>
<feature type="compositionally biased region" description="Basic and acidic residues" evidence="1">
    <location>
        <begin position="12"/>
        <end position="26"/>
    </location>
</feature>
<protein>
    <submittedName>
        <fullName evidence="2">Uncharacterized protein</fullName>
    </submittedName>
</protein>
<dbReference type="EMBL" id="BKCJ011124524">
    <property type="protein sequence ID" value="GFC90112.1"/>
    <property type="molecule type" value="Genomic_DNA"/>
</dbReference>
<sequence>MCPTKPKVGPMKKCERKSDVMKDKRPVHTTCNKNKGKQVNTQRYITGYRVNVPKTKLVYRAVVKPQDENYVASNMEQSSDTTKKPSPSDSSKECRNGGFHPHPLYFNDFLV</sequence>
<feature type="region of interest" description="Disordered" evidence="1">
    <location>
        <begin position="1"/>
        <end position="34"/>
    </location>
</feature>
<comment type="caution">
    <text evidence="2">The sequence shown here is derived from an EMBL/GenBank/DDBJ whole genome shotgun (WGS) entry which is preliminary data.</text>
</comment>